<evidence type="ECO:0000313" key="2">
    <source>
        <dbReference type="EMBL" id="VWM00737.1"/>
    </source>
</evidence>
<protein>
    <submittedName>
        <fullName evidence="2">Uncharacterized protein</fullName>
    </submittedName>
</protein>
<feature type="transmembrane region" description="Helical" evidence="1">
    <location>
        <begin position="6"/>
        <end position="27"/>
    </location>
</feature>
<feature type="transmembrane region" description="Helical" evidence="1">
    <location>
        <begin position="39"/>
        <end position="62"/>
    </location>
</feature>
<evidence type="ECO:0000256" key="1">
    <source>
        <dbReference type="SAM" id="Phobius"/>
    </source>
</evidence>
<dbReference type="EMBL" id="CABWIF010000033">
    <property type="protein sequence ID" value="VWM00737.1"/>
    <property type="molecule type" value="Genomic_DNA"/>
</dbReference>
<keyword evidence="1" id="KW-0812">Transmembrane</keyword>
<feature type="transmembrane region" description="Helical" evidence="1">
    <location>
        <begin position="68"/>
        <end position="87"/>
    </location>
</feature>
<dbReference type="Pfam" id="PF20176">
    <property type="entry name" value="DUF6541"/>
    <property type="match status" value="1"/>
</dbReference>
<feature type="transmembrane region" description="Helical" evidence="1">
    <location>
        <begin position="339"/>
        <end position="358"/>
    </location>
</feature>
<feature type="transmembrane region" description="Helical" evidence="1">
    <location>
        <begin position="178"/>
        <end position="211"/>
    </location>
</feature>
<dbReference type="Proteomes" id="UP000368032">
    <property type="component" value="Unassembled WGS sequence"/>
</dbReference>
<name>A0A5K1JAT9_9ACTN</name>
<sequence length="678" mass="74836">MNPSWLYYFLDLCIAAALLYGPGSIAFRFAGFRLETSICLAPSFSLSVFVVVGILLGLAGINVSNVKFLLICLLVTLVLLIVSGVFSRLCERNRLPHVQHDSQNGPTFSLIALYLLIAAIFITVLFILPIDGPYSFSTSNDSSAHLDFIRVFVESGTYSTLHVSQEVNLVPLSGFYPAAYHVFCAALTALPGCTVTMASNIAVVVICGAVYPLGSLLVCSRLFGSRTLETRVGALACVGNAGFPWAFLVWGQLASNLLAFALVPAFVFLFWELLFPCEKRSFVKVFVSLSVVLFAMATAQPNAVFTGGVFCIPIIFCFVRDRILVIYPSLCKSNSSKSLLSFLLVVSFVFAIWTLLYISPFLSGIVHYNWSNDASLGQALVSALELKYGGMFEIQYLVAPLLLLGLFLSFTRSSVKYVSWLYLFCTLLFIASYTKDFPLQSYFSGFWYTDYYRVGAMAAMCSTPLLCVAYSAIARASIRLVQRFARVLRVSFCFAGSLVFLYFLLLPSFQLADGSWFDTPFGSIKSNVERTYSMNNLEGIDTEEWDFIAKCIPIVKDDVVINLPFDGSGMLYGSTGMNVVYRNIKANPSNLTDKPIRMGLSNIASDKRVSDCVRNLNAKYVLILDSNSPSGSIIPYVPHDRKDWSGIFDITENTPGFELVLSQGDMCLYKIDVNDLVS</sequence>
<feature type="transmembrane region" description="Helical" evidence="1">
    <location>
        <begin position="257"/>
        <end position="275"/>
    </location>
</feature>
<dbReference type="InterPro" id="IPR046671">
    <property type="entry name" value="DUF6541"/>
</dbReference>
<feature type="transmembrane region" description="Helical" evidence="1">
    <location>
        <begin position="486"/>
        <end position="505"/>
    </location>
</feature>
<feature type="transmembrane region" description="Helical" evidence="1">
    <location>
        <begin position="454"/>
        <end position="474"/>
    </location>
</feature>
<feature type="transmembrane region" description="Helical" evidence="1">
    <location>
        <begin position="108"/>
        <end position="130"/>
    </location>
</feature>
<feature type="transmembrane region" description="Helical" evidence="1">
    <location>
        <begin position="305"/>
        <end position="327"/>
    </location>
</feature>
<evidence type="ECO:0000313" key="3">
    <source>
        <dbReference type="Proteomes" id="UP000368032"/>
    </source>
</evidence>
<accession>A0A5K1JAT9</accession>
<proteinExistence type="predicted"/>
<keyword evidence="1" id="KW-0472">Membrane</keyword>
<reference evidence="2 3" key="1">
    <citation type="submission" date="2019-10" db="EMBL/GenBank/DDBJ databases">
        <authorList>
            <person name="Wolf R A."/>
        </authorList>
    </citation>
    <scope>NUCLEOTIDE SEQUENCE [LARGE SCALE GENOMIC DNA]</scope>
    <source>
        <strain evidence="2">Collinsella_aerofaciens_DSM_13712</strain>
    </source>
</reference>
<organism evidence="2 3">
    <name type="scientific">Collinsella aerofaciens</name>
    <dbReference type="NCBI Taxonomy" id="74426"/>
    <lineage>
        <taxon>Bacteria</taxon>
        <taxon>Bacillati</taxon>
        <taxon>Actinomycetota</taxon>
        <taxon>Coriobacteriia</taxon>
        <taxon>Coriobacteriales</taxon>
        <taxon>Coriobacteriaceae</taxon>
        <taxon>Collinsella</taxon>
    </lineage>
</organism>
<dbReference type="AlphaFoldDB" id="A0A5K1JAT9"/>
<feature type="transmembrane region" description="Helical" evidence="1">
    <location>
        <begin position="282"/>
        <end position="299"/>
    </location>
</feature>
<keyword evidence="1" id="KW-1133">Transmembrane helix</keyword>
<gene>
    <name evidence="2" type="ORF">CKJAJONC_00513</name>
</gene>
<dbReference type="RefSeq" id="WP_152068260.1">
    <property type="nucleotide sequence ID" value="NZ_CABWIF010000033.1"/>
</dbReference>
<feature type="transmembrane region" description="Helical" evidence="1">
    <location>
        <begin position="232"/>
        <end position="251"/>
    </location>
</feature>
<feature type="transmembrane region" description="Helical" evidence="1">
    <location>
        <begin position="394"/>
        <end position="410"/>
    </location>
</feature>
<feature type="transmembrane region" description="Helical" evidence="1">
    <location>
        <begin position="417"/>
        <end position="434"/>
    </location>
</feature>